<keyword evidence="10" id="KW-0812">Transmembrane</keyword>
<keyword evidence="10" id="KW-1133">Transmembrane helix</keyword>
<comment type="caution">
    <text evidence="11">The sequence shown here is derived from an EMBL/GenBank/DDBJ whole genome shotgun (WGS) entry which is preliminary data.</text>
</comment>
<sequence>MARSIPFSQFLDDDPASIRLTAAIVLLVVAVSLSLGFFGSRRRGSLPPGPPGYPIIGNLFDIPSENGWRAWSKMSRDLGSDIICLRLPIGPSLVILNSATTAEALLVKRSSIYSDRPRMVMLQELVGAGWNVALMPYGDNYRAARRAWHKHLDVPFSRPHAVMAVNRLLKELLPCTKDHHKLIRLATGRFILSAGYGIQAENAEDEFIALPERWIKTISHASQRGGFLVDTLPILKIIPSWFPRAGFQKKAQAMKELTEDVRTLAFQHTQHEFDKGTAIRSYASRYLESTDEKTPEETDAVCSIIGNMYLAGADTTELTLLSFILNMALHPEVQKKGQEAIDKALGGTRMPTFSDFGKIPYIDAIINETLRWKPAVTVTIPHGTLQDDVYENYFIPKNTMVIANMAAILADEKVYGPKPEEYRPERFLMPDESLNKSINANVAFGYGRRQCTGMAMARDMIWMTVASVLCSIDVGRAMSSEGEPLDPATVEYSPFGTLKCISRSLLHNVR</sequence>
<dbReference type="AlphaFoldDB" id="A0A9W9AX41"/>
<evidence type="ECO:0000256" key="10">
    <source>
        <dbReference type="SAM" id="Phobius"/>
    </source>
</evidence>
<gene>
    <name evidence="11" type="ORF">J3R30DRAFT_3278964</name>
</gene>
<keyword evidence="8" id="KW-0503">Monooxygenase</keyword>
<dbReference type="GO" id="GO:0005506">
    <property type="term" value="F:iron ion binding"/>
    <property type="evidence" value="ECO:0007669"/>
    <property type="project" value="InterPro"/>
</dbReference>
<dbReference type="Gene3D" id="1.10.630.10">
    <property type="entry name" value="Cytochrome P450"/>
    <property type="match status" value="1"/>
</dbReference>
<comment type="similarity">
    <text evidence="3">Belongs to the cytochrome P450 family.</text>
</comment>
<proteinExistence type="inferred from homology"/>
<dbReference type="InterPro" id="IPR050364">
    <property type="entry name" value="Cytochrome_P450_fung"/>
</dbReference>
<evidence type="ECO:0000256" key="2">
    <source>
        <dbReference type="ARBA" id="ARBA00005179"/>
    </source>
</evidence>
<dbReference type="GO" id="GO:0020037">
    <property type="term" value="F:heme binding"/>
    <property type="evidence" value="ECO:0007669"/>
    <property type="project" value="InterPro"/>
</dbReference>
<evidence type="ECO:0000256" key="7">
    <source>
        <dbReference type="ARBA" id="ARBA00023004"/>
    </source>
</evidence>
<dbReference type="SUPFAM" id="SSF48264">
    <property type="entry name" value="Cytochrome P450"/>
    <property type="match status" value="1"/>
</dbReference>
<dbReference type="GO" id="GO:0004497">
    <property type="term" value="F:monooxygenase activity"/>
    <property type="evidence" value="ECO:0007669"/>
    <property type="project" value="UniProtKB-KW"/>
</dbReference>
<evidence type="ECO:0000313" key="12">
    <source>
        <dbReference type="Proteomes" id="UP001150266"/>
    </source>
</evidence>
<dbReference type="PRINTS" id="PR00385">
    <property type="entry name" value="P450"/>
</dbReference>
<keyword evidence="6" id="KW-0560">Oxidoreductase</keyword>
<dbReference type="OrthoDB" id="1055148at2759"/>
<comment type="pathway">
    <text evidence="2">Secondary metabolite biosynthesis.</text>
</comment>
<keyword evidence="10" id="KW-0472">Membrane</keyword>
<evidence type="ECO:0000256" key="8">
    <source>
        <dbReference type="ARBA" id="ARBA00023033"/>
    </source>
</evidence>
<feature type="transmembrane region" description="Helical" evidence="10">
    <location>
        <begin position="20"/>
        <end position="38"/>
    </location>
</feature>
<evidence type="ECO:0000256" key="3">
    <source>
        <dbReference type="ARBA" id="ARBA00010617"/>
    </source>
</evidence>
<name>A0A9W9AX41_9AGAR</name>
<keyword evidence="7 9" id="KW-0408">Iron</keyword>
<dbReference type="Proteomes" id="UP001150266">
    <property type="component" value="Unassembled WGS sequence"/>
</dbReference>
<comment type="cofactor">
    <cofactor evidence="1 9">
        <name>heme</name>
        <dbReference type="ChEBI" id="CHEBI:30413"/>
    </cofactor>
</comment>
<evidence type="ECO:0000256" key="9">
    <source>
        <dbReference type="PIRSR" id="PIRSR602401-1"/>
    </source>
</evidence>
<evidence type="ECO:0000313" key="11">
    <source>
        <dbReference type="EMBL" id="KAJ4490803.1"/>
    </source>
</evidence>
<dbReference type="GO" id="GO:0016705">
    <property type="term" value="F:oxidoreductase activity, acting on paired donors, with incorporation or reduction of molecular oxygen"/>
    <property type="evidence" value="ECO:0007669"/>
    <property type="project" value="InterPro"/>
</dbReference>
<keyword evidence="5 9" id="KW-0479">Metal-binding</keyword>
<reference evidence="11" key="1">
    <citation type="submission" date="2022-08" db="EMBL/GenBank/DDBJ databases">
        <title>A Global Phylogenomic Analysis of the Shiitake Genus Lentinula.</title>
        <authorList>
            <consortium name="DOE Joint Genome Institute"/>
            <person name="Sierra-Patev S."/>
            <person name="Min B."/>
            <person name="Naranjo-Ortiz M."/>
            <person name="Looney B."/>
            <person name="Konkel Z."/>
            <person name="Slot J.C."/>
            <person name="Sakamoto Y."/>
            <person name="Steenwyk J.L."/>
            <person name="Rokas A."/>
            <person name="Carro J."/>
            <person name="Camarero S."/>
            <person name="Ferreira P."/>
            <person name="Molpeceres G."/>
            <person name="Ruiz-Duenas F.J."/>
            <person name="Serrano A."/>
            <person name="Henrissat B."/>
            <person name="Drula E."/>
            <person name="Hughes K.W."/>
            <person name="Mata J.L."/>
            <person name="Ishikawa N.K."/>
            <person name="Vargas-Isla R."/>
            <person name="Ushijima S."/>
            <person name="Smith C.A."/>
            <person name="Ahrendt S."/>
            <person name="Andreopoulos W."/>
            <person name="He G."/>
            <person name="Labutti K."/>
            <person name="Lipzen A."/>
            <person name="Ng V."/>
            <person name="Riley R."/>
            <person name="Sandor L."/>
            <person name="Barry K."/>
            <person name="Martinez A.T."/>
            <person name="Xiao Y."/>
            <person name="Gibbons J.G."/>
            <person name="Terashima K."/>
            <person name="Grigoriev I.V."/>
            <person name="Hibbett D.S."/>
        </authorList>
    </citation>
    <scope>NUCLEOTIDE SEQUENCE</scope>
    <source>
        <strain evidence="11">JLM2183</strain>
    </source>
</reference>
<keyword evidence="4 9" id="KW-0349">Heme</keyword>
<dbReference type="InterPro" id="IPR036396">
    <property type="entry name" value="Cyt_P450_sf"/>
</dbReference>
<protein>
    <submittedName>
        <fullName evidence="11">Cytochrome P450</fullName>
    </submittedName>
</protein>
<dbReference type="PANTHER" id="PTHR46300">
    <property type="entry name" value="P450, PUTATIVE (EUROFUNG)-RELATED-RELATED"/>
    <property type="match status" value="1"/>
</dbReference>
<dbReference type="InterPro" id="IPR002401">
    <property type="entry name" value="Cyt_P450_E_grp-I"/>
</dbReference>
<keyword evidence="12" id="KW-1185">Reference proteome</keyword>
<dbReference type="CDD" id="cd11065">
    <property type="entry name" value="CYP64-like"/>
    <property type="match status" value="1"/>
</dbReference>
<dbReference type="EMBL" id="JAOTPV010000001">
    <property type="protein sequence ID" value="KAJ4490803.1"/>
    <property type="molecule type" value="Genomic_DNA"/>
</dbReference>
<evidence type="ECO:0000256" key="4">
    <source>
        <dbReference type="ARBA" id="ARBA00022617"/>
    </source>
</evidence>
<dbReference type="PRINTS" id="PR00463">
    <property type="entry name" value="EP450I"/>
</dbReference>
<dbReference type="InterPro" id="IPR001128">
    <property type="entry name" value="Cyt_P450"/>
</dbReference>
<evidence type="ECO:0000256" key="6">
    <source>
        <dbReference type="ARBA" id="ARBA00023002"/>
    </source>
</evidence>
<dbReference type="PANTHER" id="PTHR46300:SF7">
    <property type="entry name" value="P450, PUTATIVE (EUROFUNG)-RELATED"/>
    <property type="match status" value="1"/>
</dbReference>
<accession>A0A9W9AX41</accession>
<evidence type="ECO:0000256" key="1">
    <source>
        <dbReference type="ARBA" id="ARBA00001971"/>
    </source>
</evidence>
<dbReference type="Pfam" id="PF00067">
    <property type="entry name" value="p450"/>
    <property type="match status" value="1"/>
</dbReference>
<feature type="binding site" description="axial binding residue" evidence="9">
    <location>
        <position position="451"/>
    </location>
    <ligand>
        <name>heme</name>
        <dbReference type="ChEBI" id="CHEBI:30413"/>
    </ligand>
    <ligandPart>
        <name>Fe</name>
        <dbReference type="ChEBI" id="CHEBI:18248"/>
    </ligandPart>
</feature>
<evidence type="ECO:0000256" key="5">
    <source>
        <dbReference type="ARBA" id="ARBA00022723"/>
    </source>
</evidence>
<organism evidence="11 12">
    <name type="scientific">Lentinula aciculospora</name>
    <dbReference type="NCBI Taxonomy" id="153920"/>
    <lineage>
        <taxon>Eukaryota</taxon>
        <taxon>Fungi</taxon>
        <taxon>Dikarya</taxon>
        <taxon>Basidiomycota</taxon>
        <taxon>Agaricomycotina</taxon>
        <taxon>Agaricomycetes</taxon>
        <taxon>Agaricomycetidae</taxon>
        <taxon>Agaricales</taxon>
        <taxon>Marasmiineae</taxon>
        <taxon>Omphalotaceae</taxon>
        <taxon>Lentinula</taxon>
    </lineage>
</organism>